<reference evidence="17" key="2">
    <citation type="submission" date="2025-09" db="UniProtKB">
        <authorList>
            <consortium name="Ensembl"/>
        </authorList>
    </citation>
    <scope>IDENTIFICATION</scope>
</reference>
<evidence type="ECO:0000256" key="3">
    <source>
        <dbReference type="ARBA" id="ARBA00004906"/>
    </source>
</evidence>
<evidence type="ECO:0000256" key="11">
    <source>
        <dbReference type="ARBA" id="ARBA00022833"/>
    </source>
</evidence>
<dbReference type="PROSITE" id="PS50119">
    <property type="entry name" value="ZF_BBOX"/>
    <property type="match status" value="1"/>
</dbReference>
<dbReference type="InterPro" id="IPR013083">
    <property type="entry name" value="Znf_RING/FYVE/PHD"/>
</dbReference>
<comment type="similarity">
    <text evidence="4">Belongs to the TRIM/RBCC family.</text>
</comment>
<evidence type="ECO:0000256" key="8">
    <source>
        <dbReference type="ARBA" id="ARBA00022723"/>
    </source>
</evidence>
<reference evidence="17" key="1">
    <citation type="submission" date="2025-08" db="UniProtKB">
        <authorList>
            <consortium name="Ensembl"/>
        </authorList>
    </citation>
    <scope>IDENTIFICATION</scope>
</reference>
<dbReference type="Pfam" id="PF00643">
    <property type="entry name" value="zf-B_box"/>
    <property type="match status" value="1"/>
</dbReference>
<accession>A0A8C3JB65</accession>
<dbReference type="GO" id="GO:0061630">
    <property type="term" value="F:ubiquitin protein ligase activity"/>
    <property type="evidence" value="ECO:0007669"/>
    <property type="project" value="UniProtKB-EC"/>
</dbReference>
<comment type="pathway">
    <text evidence="3">Protein modification; protein ubiquitination.</text>
</comment>
<evidence type="ECO:0000313" key="18">
    <source>
        <dbReference type="Proteomes" id="UP000694419"/>
    </source>
</evidence>
<dbReference type="PROSITE" id="PS00518">
    <property type="entry name" value="ZF_RING_1"/>
    <property type="match status" value="1"/>
</dbReference>
<dbReference type="InterPro" id="IPR017907">
    <property type="entry name" value="Znf_RING_CS"/>
</dbReference>
<keyword evidence="6" id="KW-0963">Cytoplasm</keyword>
<dbReference type="Pfam" id="PF15227">
    <property type="entry name" value="zf-C3HC4_4"/>
    <property type="match status" value="1"/>
</dbReference>
<feature type="region of interest" description="Disordered" evidence="14">
    <location>
        <begin position="127"/>
        <end position="158"/>
    </location>
</feature>
<dbReference type="SUPFAM" id="SSF57845">
    <property type="entry name" value="B-box zinc-binding domain"/>
    <property type="match status" value="1"/>
</dbReference>
<evidence type="ECO:0000256" key="10">
    <source>
        <dbReference type="ARBA" id="ARBA00022786"/>
    </source>
</evidence>
<organism evidence="17 18">
    <name type="scientific">Calidris pygmaea</name>
    <name type="common">Spoon-billed sandpiper</name>
    <dbReference type="NCBI Taxonomy" id="425635"/>
    <lineage>
        <taxon>Eukaryota</taxon>
        <taxon>Metazoa</taxon>
        <taxon>Chordata</taxon>
        <taxon>Craniata</taxon>
        <taxon>Vertebrata</taxon>
        <taxon>Euteleostomi</taxon>
        <taxon>Archelosauria</taxon>
        <taxon>Archosauria</taxon>
        <taxon>Dinosauria</taxon>
        <taxon>Saurischia</taxon>
        <taxon>Theropoda</taxon>
        <taxon>Coelurosauria</taxon>
        <taxon>Aves</taxon>
        <taxon>Neognathae</taxon>
        <taxon>Neoaves</taxon>
        <taxon>Charadriiformes</taxon>
        <taxon>Scolopacidae</taxon>
        <taxon>Calidris</taxon>
    </lineage>
</organism>
<dbReference type="GO" id="GO:0005737">
    <property type="term" value="C:cytoplasm"/>
    <property type="evidence" value="ECO:0007669"/>
    <property type="project" value="UniProtKB-SubCell"/>
</dbReference>
<dbReference type="EC" id="2.3.2.27" evidence="5"/>
<dbReference type="InterPro" id="IPR050143">
    <property type="entry name" value="TRIM/RBCC"/>
</dbReference>
<evidence type="ECO:0000256" key="9">
    <source>
        <dbReference type="ARBA" id="ARBA00022771"/>
    </source>
</evidence>
<dbReference type="CDD" id="cd19762">
    <property type="entry name" value="Bbox2_TRIM7-like"/>
    <property type="match status" value="1"/>
</dbReference>
<keyword evidence="7" id="KW-0808">Transferase</keyword>
<dbReference type="GO" id="GO:0008270">
    <property type="term" value="F:zinc ion binding"/>
    <property type="evidence" value="ECO:0007669"/>
    <property type="project" value="UniProtKB-KW"/>
</dbReference>
<evidence type="ECO:0000256" key="1">
    <source>
        <dbReference type="ARBA" id="ARBA00000900"/>
    </source>
</evidence>
<comment type="catalytic activity">
    <reaction evidence="1">
        <text>S-ubiquitinyl-[E2 ubiquitin-conjugating enzyme]-L-cysteine + [acceptor protein]-L-lysine = [E2 ubiquitin-conjugating enzyme]-L-cysteine + N(6)-ubiquitinyl-[acceptor protein]-L-lysine.</text>
        <dbReference type="EC" id="2.3.2.27"/>
    </reaction>
</comment>
<keyword evidence="12" id="KW-0175">Coiled coil</keyword>
<evidence type="ECO:0000256" key="6">
    <source>
        <dbReference type="ARBA" id="ARBA00022490"/>
    </source>
</evidence>
<evidence type="ECO:0000259" key="16">
    <source>
        <dbReference type="PROSITE" id="PS50119"/>
    </source>
</evidence>
<comment type="subcellular location">
    <subcellularLocation>
        <location evidence="2">Cytoplasm</location>
    </subcellularLocation>
</comment>
<evidence type="ECO:0000256" key="14">
    <source>
        <dbReference type="SAM" id="MobiDB-lite"/>
    </source>
</evidence>
<dbReference type="Proteomes" id="UP000694419">
    <property type="component" value="Unplaced"/>
</dbReference>
<evidence type="ECO:0000313" key="17">
    <source>
        <dbReference type="Ensembl" id="ENSCPGP00000005364.1"/>
    </source>
</evidence>
<feature type="compositionally biased region" description="Basic and acidic residues" evidence="14">
    <location>
        <begin position="139"/>
        <end position="148"/>
    </location>
</feature>
<evidence type="ECO:0000256" key="4">
    <source>
        <dbReference type="ARBA" id="ARBA00008518"/>
    </source>
</evidence>
<sequence length="158" mass="17872">QDPVSIHCGHSFCRSCITETWEGLTTNFSCPQCRETGDQKILRPNWELAEVIEAAKRLNLQREREVEGGENLCEKHQEPLKLFCQDDKRLLCVVCDKSKVHRDHSVVPMDEAVQECKVRGVMGVLRHKGPEAPDVSAVDEGRGRRGRDPQPFSRPTAP</sequence>
<dbReference type="Ensembl" id="ENSCPGT00000005919.1">
    <property type="protein sequence ID" value="ENSCPGP00000005364.1"/>
    <property type="gene ID" value="ENSCPGG00000003902.1"/>
</dbReference>
<keyword evidence="18" id="KW-1185">Reference proteome</keyword>
<dbReference type="PANTHER" id="PTHR24103">
    <property type="entry name" value="E3 UBIQUITIN-PROTEIN LIGASE TRIM"/>
    <property type="match status" value="1"/>
</dbReference>
<dbReference type="SUPFAM" id="SSF57850">
    <property type="entry name" value="RING/U-box"/>
    <property type="match status" value="1"/>
</dbReference>
<evidence type="ECO:0000256" key="2">
    <source>
        <dbReference type="ARBA" id="ARBA00004496"/>
    </source>
</evidence>
<dbReference type="InterPro" id="IPR000315">
    <property type="entry name" value="Znf_B-box"/>
</dbReference>
<evidence type="ECO:0000256" key="5">
    <source>
        <dbReference type="ARBA" id="ARBA00012483"/>
    </source>
</evidence>
<evidence type="ECO:0000256" key="7">
    <source>
        <dbReference type="ARBA" id="ARBA00022679"/>
    </source>
</evidence>
<dbReference type="AlphaFoldDB" id="A0A8C3JB65"/>
<evidence type="ECO:0000256" key="12">
    <source>
        <dbReference type="ARBA" id="ARBA00023054"/>
    </source>
</evidence>
<keyword evidence="11" id="KW-0862">Zinc</keyword>
<feature type="domain" description="B box-type" evidence="16">
    <location>
        <begin position="68"/>
        <end position="109"/>
    </location>
</feature>
<keyword evidence="9 13" id="KW-0863">Zinc-finger</keyword>
<dbReference type="PRINTS" id="PR01406">
    <property type="entry name" value="BBOXZNFINGER"/>
</dbReference>
<protein>
    <recommendedName>
        <fullName evidence="5">RING-type E3 ubiquitin transferase</fullName>
        <ecNumber evidence="5">2.3.2.27</ecNumber>
    </recommendedName>
</protein>
<dbReference type="InterPro" id="IPR020457">
    <property type="entry name" value="Znf_B-box_chordata"/>
</dbReference>
<evidence type="ECO:0000259" key="15">
    <source>
        <dbReference type="PROSITE" id="PS50089"/>
    </source>
</evidence>
<dbReference type="Gene3D" id="3.30.40.10">
    <property type="entry name" value="Zinc/RING finger domain, C3HC4 (zinc finger)"/>
    <property type="match status" value="1"/>
</dbReference>
<dbReference type="Gene3D" id="3.30.160.60">
    <property type="entry name" value="Classic Zinc Finger"/>
    <property type="match status" value="1"/>
</dbReference>
<name>A0A8C3JB65_9CHAR</name>
<keyword evidence="8" id="KW-0479">Metal-binding</keyword>
<proteinExistence type="inferred from homology"/>
<dbReference type="PROSITE" id="PS50089">
    <property type="entry name" value="ZF_RING_2"/>
    <property type="match status" value="1"/>
</dbReference>
<dbReference type="SMART" id="SM00336">
    <property type="entry name" value="BBOX"/>
    <property type="match status" value="1"/>
</dbReference>
<evidence type="ECO:0000256" key="13">
    <source>
        <dbReference type="PROSITE-ProRule" id="PRU00024"/>
    </source>
</evidence>
<keyword evidence="10" id="KW-0833">Ubl conjugation pathway</keyword>
<feature type="domain" description="RING-type" evidence="15">
    <location>
        <begin position="8"/>
        <end position="34"/>
    </location>
</feature>
<dbReference type="InterPro" id="IPR001841">
    <property type="entry name" value="Znf_RING"/>
</dbReference>